<gene>
    <name evidence="2" type="ORF">NBG84_11775</name>
</gene>
<protein>
    <recommendedName>
        <fullName evidence="4">Secreted protein</fullName>
    </recommendedName>
</protein>
<keyword evidence="3" id="KW-1185">Reference proteome</keyword>
<reference evidence="2" key="1">
    <citation type="submission" date="2022-06" db="EMBL/GenBank/DDBJ databases">
        <title>Genome public.</title>
        <authorList>
            <person name="Sun Q."/>
        </authorList>
    </citation>
    <scope>NUCLEOTIDE SEQUENCE</scope>
    <source>
        <strain evidence="2">CWNU-1</strain>
    </source>
</reference>
<organism evidence="2 3">
    <name type="scientific">Streptomyces albipurpureus</name>
    <dbReference type="NCBI Taxonomy" id="2897419"/>
    <lineage>
        <taxon>Bacteria</taxon>
        <taxon>Bacillati</taxon>
        <taxon>Actinomycetota</taxon>
        <taxon>Actinomycetes</taxon>
        <taxon>Kitasatosporales</taxon>
        <taxon>Streptomycetaceae</taxon>
        <taxon>Streptomyces</taxon>
    </lineage>
</organism>
<dbReference type="EMBL" id="JAMQAW010000009">
    <property type="protein sequence ID" value="MCM2388963.1"/>
    <property type="molecule type" value="Genomic_DNA"/>
</dbReference>
<dbReference type="RefSeq" id="WP_250919372.1">
    <property type="nucleotide sequence ID" value="NZ_JAMQAW010000009.1"/>
</dbReference>
<dbReference type="Proteomes" id="UP001431429">
    <property type="component" value="Unassembled WGS sequence"/>
</dbReference>
<evidence type="ECO:0008006" key="4">
    <source>
        <dbReference type="Google" id="ProtNLM"/>
    </source>
</evidence>
<accession>A0ABT0UK09</accession>
<comment type="caution">
    <text evidence="2">The sequence shown here is derived from an EMBL/GenBank/DDBJ whole genome shotgun (WGS) entry which is preliminary data.</text>
</comment>
<feature type="region of interest" description="Disordered" evidence="1">
    <location>
        <begin position="13"/>
        <end position="97"/>
    </location>
</feature>
<sequence>MLSLVSRSCAAQADSAQADSAYTRTGNGTRTHTRTGNGTRTHTRTGNITRTWSAQCHAESTKARAIADSGLRHRSARRCRSHRHYAMGSAATGEDES</sequence>
<evidence type="ECO:0000313" key="2">
    <source>
        <dbReference type="EMBL" id="MCM2388963.1"/>
    </source>
</evidence>
<name>A0ABT0UK09_9ACTN</name>
<proteinExistence type="predicted"/>
<feature type="compositionally biased region" description="Low complexity" evidence="1">
    <location>
        <begin position="13"/>
        <end position="51"/>
    </location>
</feature>
<evidence type="ECO:0000256" key="1">
    <source>
        <dbReference type="SAM" id="MobiDB-lite"/>
    </source>
</evidence>
<evidence type="ECO:0000313" key="3">
    <source>
        <dbReference type="Proteomes" id="UP001431429"/>
    </source>
</evidence>
<feature type="compositionally biased region" description="Basic residues" evidence="1">
    <location>
        <begin position="72"/>
        <end position="85"/>
    </location>
</feature>